<keyword evidence="3" id="KW-1185">Reference proteome</keyword>
<organism evidence="2 3">
    <name type="scientific">Colletotrichum asianum</name>
    <dbReference type="NCBI Taxonomy" id="702518"/>
    <lineage>
        <taxon>Eukaryota</taxon>
        <taxon>Fungi</taxon>
        <taxon>Dikarya</taxon>
        <taxon>Ascomycota</taxon>
        <taxon>Pezizomycotina</taxon>
        <taxon>Sordariomycetes</taxon>
        <taxon>Hypocreomycetidae</taxon>
        <taxon>Glomerellales</taxon>
        <taxon>Glomerellaceae</taxon>
        <taxon>Colletotrichum</taxon>
        <taxon>Colletotrichum gloeosporioides species complex</taxon>
    </lineage>
</organism>
<proteinExistence type="predicted"/>
<dbReference type="EMBL" id="WOWK01000062">
    <property type="protein sequence ID" value="KAF0322320.1"/>
    <property type="molecule type" value="Genomic_DNA"/>
</dbReference>
<sequence>MTCSSTEHLLSSPDPNHQTNSTNTITKRRAVLHCAVLTTQQVSVRGLPTKNPLHEPKLPTSQLHQISPRNSYLIASTLRKETHHFHI</sequence>
<dbReference type="AlphaFoldDB" id="A0A8H3W9L2"/>
<comment type="caution">
    <text evidence="2">The sequence shown here is derived from an EMBL/GenBank/DDBJ whole genome shotgun (WGS) entry which is preliminary data.</text>
</comment>
<dbReference type="Proteomes" id="UP000434172">
    <property type="component" value="Unassembled WGS sequence"/>
</dbReference>
<evidence type="ECO:0000313" key="3">
    <source>
        <dbReference type="Proteomes" id="UP000434172"/>
    </source>
</evidence>
<protein>
    <submittedName>
        <fullName evidence="2">Uncharacterized protein</fullName>
    </submittedName>
</protein>
<reference evidence="2 3" key="1">
    <citation type="submission" date="2019-12" db="EMBL/GenBank/DDBJ databases">
        <title>A genome sequence resource for the geographically widespread anthracnose pathogen Colletotrichum asianum.</title>
        <authorList>
            <person name="Meng Y."/>
        </authorList>
    </citation>
    <scope>NUCLEOTIDE SEQUENCE [LARGE SCALE GENOMIC DNA]</scope>
    <source>
        <strain evidence="2 3">ICMP 18580</strain>
    </source>
</reference>
<accession>A0A8H3W9L2</accession>
<evidence type="ECO:0000256" key="1">
    <source>
        <dbReference type="SAM" id="MobiDB-lite"/>
    </source>
</evidence>
<gene>
    <name evidence="2" type="ORF">GQ607_010401</name>
</gene>
<evidence type="ECO:0000313" key="2">
    <source>
        <dbReference type="EMBL" id="KAF0322320.1"/>
    </source>
</evidence>
<name>A0A8H3W9L2_9PEZI</name>
<feature type="region of interest" description="Disordered" evidence="1">
    <location>
        <begin position="1"/>
        <end position="25"/>
    </location>
</feature>